<evidence type="ECO:0000256" key="1">
    <source>
        <dbReference type="SAM" id="MobiDB-lite"/>
    </source>
</evidence>
<keyword evidence="2" id="KW-1133">Transmembrane helix</keyword>
<dbReference type="VEuPathDB" id="TrichDB:TRFO_27885"/>
<feature type="transmembrane region" description="Helical" evidence="2">
    <location>
        <begin position="187"/>
        <end position="208"/>
    </location>
</feature>
<keyword evidence="4" id="KW-1185">Reference proteome</keyword>
<feature type="transmembrane region" description="Helical" evidence="2">
    <location>
        <begin position="319"/>
        <end position="338"/>
    </location>
</feature>
<accession>A0A1J4K1A6</accession>
<feature type="region of interest" description="Disordered" evidence="1">
    <location>
        <begin position="90"/>
        <end position="114"/>
    </location>
</feature>
<sequence length="489" mass="55429">MLFFFLTQAFSKFLEFNNVTAKSPYIMQKLIDTSGLTFLPNLQISKCDSSSFCHLDVIFYRYLDTEKVFPQSTSFKPMCCPKSGIINKDGNKASSKDNNQNNGNSNNDNSNKCEKNRLILKENGPYHRITKFNPNFFTKHPSDTAITSEGIWSFIVANCNEDSDYQLNGYFDYSPVFEYGDLRIRKICLIALANAIIIIAFLFTYFIYRQMKSPQPTPQHKNILFSGGLAAYSELLICGLYSFVDEKYLKIALLFSGIFRSASRSLLFYSTYSGFQYPYEVSKTPFYCAFIVLSISMADDLIGMSTLPDKLTGDWKCTYGKVPFLTILTYIVLTFSIISSTNRNTPKDCASPERRRRFLILFGLISFAFIFIDISVFFVRINSVLEFTRSIEWCTYAVEPATFILLFVANVWFWDSHNPDGYVTIRESLRTNNDGPGVDVNDGDGNSLVGSGMRIPQHMRGQTPDFVIGDDDDDLDDADAVAQNGTSLL</sequence>
<name>A0A1J4K1A6_9EUKA</name>
<feature type="transmembrane region" description="Helical" evidence="2">
    <location>
        <begin position="223"/>
        <end position="244"/>
    </location>
</feature>
<reference evidence="3" key="1">
    <citation type="submission" date="2016-10" db="EMBL/GenBank/DDBJ databases">
        <authorList>
            <person name="Benchimol M."/>
            <person name="Almeida L.G."/>
            <person name="Vasconcelos A.T."/>
            <person name="Perreira-Neves A."/>
            <person name="Rosa I.A."/>
            <person name="Tasca T."/>
            <person name="Bogo M.R."/>
            <person name="de Souza W."/>
        </authorList>
    </citation>
    <scope>NUCLEOTIDE SEQUENCE [LARGE SCALE GENOMIC DNA]</scope>
    <source>
        <strain evidence="3">K</strain>
    </source>
</reference>
<evidence type="ECO:0000313" key="3">
    <source>
        <dbReference type="EMBL" id="OHT04568.1"/>
    </source>
</evidence>
<dbReference type="AlphaFoldDB" id="A0A1J4K1A6"/>
<proteinExistence type="predicted"/>
<feature type="transmembrane region" description="Helical" evidence="2">
    <location>
        <begin position="358"/>
        <end position="381"/>
    </location>
</feature>
<dbReference type="GeneID" id="94840536"/>
<feature type="compositionally biased region" description="Low complexity" evidence="1">
    <location>
        <begin position="96"/>
        <end position="110"/>
    </location>
</feature>
<protein>
    <recommendedName>
        <fullName evidence="5">Intimal thickness related receptor IRP domain-containing protein</fullName>
    </recommendedName>
</protein>
<evidence type="ECO:0008006" key="5">
    <source>
        <dbReference type="Google" id="ProtNLM"/>
    </source>
</evidence>
<gene>
    <name evidence="3" type="ORF">TRFO_27885</name>
</gene>
<keyword evidence="2" id="KW-0812">Transmembrane</keyword>
<evidence type="ECO:0000256" key="2">
    <source>
        <dbReference type="SAM" id="Phobius"/>
    </source>
</evidence>
<organism evidence="3 4">
    <name type="scientific">Tritrichomonas foetus</name>
    <dbReference type="NCBI Taxonomy" id="1144522"/>
    <lineage>
        <taxon>Eukaryota</taxon>
        <taxon>Metamonada</taxon>
        <taxon>Parabasalia</taxon>
        <taxon>Tritrichomonadida</taxon>
        <taxon>Tritrichomonadidae</taxon>
        <taxon>Tritrichomonas</taxon>
    </lineage>
</organism>
<keyword evidence="2" id="KW-0472">Membrane</keyword>
<evidence type="ECO:0000313" key="4">
    <source>
        <dbReference type="Proteomes" id="UP000179807"/>
    </source>
</evidence>
<dbReference type="EMBL" id="MLAK01000788">
    <property type="protein sequence ID" value="OHT04568.1"/>
    <property type="molecule type" value="Genomic_DNA"/>
</dbReference>
<dbReference type="RefSeq" id="XP_068357704.1">
    <property type="nucleotide sequence ID" value="XM_068505832.1"/>
</dbReference>
<dbReference type="Proteomes" id="UP000179807">
    <property type="component" value="Unassembled WGS sequence"/>
</dbReference>
<comment type="caution">
    <text evidence="3">The sequence shown here is derived from an EMBL/GenBank/DDBJ whole genome shotgun (WGS) entry which is preliminary data.</text>
</comment>
<feature type="transmembrane region" description="Helical" evidence="2">
    <location>
        <begin position="393"/>
        <end position="414"/>
    </location>
</feature>